<keyword evidence="1" id="KW-0472">Membrane</keyword>
<evidence type="ECO:0000313" key="3">
    <source>
        <dbReference type="Proteomes" id="UP000248889"/>
    </source>
</evidence>
<feature type="transmembrane region" description="Helical" evidence="1">
    <location>
        <begin position="129"/>
        <end position="148"/>
    </location>
</feature>
<dbReference type="RefSeq" id="WP_111499292.1">
    <property type="nucleotide sequence ID" value="NZ_QKYN01000014.1"/>
</dbReference>
<name>A0A2X0JH68_9ACTN</name>
<dbReference type="AlphaFoldDB" id="A0A2X0JH68"/>
<keyword evidence="1" id="KW-1133">Transmembrane helix</keyword>
<proteinExistence type="predicted"/>
<comment type="caution">
    <text evidence="2">The sequence shown here is derived from an EMBL/GenBank/DDBJ whole genome shotgun (WGS) entry which is preliminary data.</text>
</comment>
<sequence>MALFAAGLVAYWVVVLLQETRGPLDAPPCPPRPAPAAVCLQRVPARIEKVVGPVPRLRQTSVTTPGYTVTMSGLPGGVRYLHFTPTEYLHLAPHPPQPVTATLRQGLVIALSSGNRFGWTDGYSPRARYGRLLLSGPVVVFVLVLTLLGRGPRRRSAPAFPPLTRLALARRVSVGAVVILYLLVAWLPSWGMSLAFVLTGACALAGMVAAQQWRPTERHKASSARRAR</sequence>
<evidence type="ECO:0000256" key="1">
    <source>
        <dbReference type="SAM" id="Phobius"/>
    </source>
</evidence>
<dbReference type="EMBL" id="QKYN01000014">
    <property type="protein sequence ID" value="RAG87018.1"/>
    <property type="molecule type" value="Genomic_DNA"/>
</dbReference>
<feature type="transmembrane region" description="Helical" evidence="1">
    <location>
        <begin position="168"/>
        <end position="187"/>
    </location>
</feature>
<keyword evidence="1" id="KW-0812">Transmembrane</keyword>
<protein>
    <submittedName>
        <fullName evidence="2">Uncharacterized protein</fullName>
    </submittedName>
</protein>
<gene>
    <name evidence="2" type="ORF">DN069_03400</name>
</gene>
<organism evidence="2 3">
    <name type="scientific">Streptacidiphilus pinicola</name>
    <dbReference type="NCBI Taxonomy" id="2219663"/>
    <lineage>
        <taxon>Bacteria</taxon>
        <taxon>Bacillati</taxon>
        <taxon>Actinomycetota</taxon>
        <taxon>Actinomycetes</taxon>
        <taxon>Kitasatosporales</taxon>
        <taxon>Streptomycetaceae</taxon>
        <taxon>Streptacidiphilus</taxon>
    </lineage>
</organism>
<feature type="transmembrane region" description="Helical" evidence="1">
    <location>
        <begin position="193"/>
        <end position="210"/>
    </location>
</feature>
<accession>A0A2X0JH68</accession>
<evidence type="ECO:0000313" key="2">
    <source>
        <dbReference type="EMBL" id="RAG87018.1"/>
    </source>
</evidence>
<keyword evidence="3" id="KW-1185">Reference proteome</keyword>
<reference evidence="2 3" key="1">
    <citation type="submission" date="2018-06" db="EMBL/GenBank/DDBJ databases">
        <title>Streptacidiphilus pinicola sp. nov., isolated from pine grove soil.</title>
        <authorList>
            <person name="Roh S.G."/>
            <person name="Park S."/>
            <person name="Kim M.-K."/>
            <person name="Yun B.-R."/>
            <person name="Park J."/>
            <person name="Kim M.J."/>
            <person name="Kim Y.S."/>
            <person name="Kim S.B."/>
        </authorList>
    </citation>
    <scope>NUCLEOTIDE SEQUENCE [LARGE SCALE GENOMIC DNA]</scope>
    <source>
        <strain evidence="2 3">MMS16-CNU450</strain>
    </source>
</reference>
<dbReference type="Proteomes" id="UP000248889">
    <property type="component" value="Unassembled WGS sequence"/>
</dbReference>